<dbReference type="Proteomes" id="UP000322139">
    <property type="component" value="Unassembled WGS sequence"/>
</dbReference>
<protein>
    <submittedName>
        <fullName evidence="3">DUF4129 domain-containing protein</fullName>
    </submittedName>
</protein>
<dbReference type="AlphaFoldDB" id="A0A5D4RKM4"/>
<keyword evidence="1" id="KW-1133">Transmembrane helix</keyword>
<gene>
    <name evidence="3" type="ORF">FZD51_00105</name>
</gene>
<keyword evidence="1" id="KW-0472">Membrane</keyword>
<dbReference type="InterPro" id="IPR025403">
    <property type="entry name" value="TgpA-like_C"/>
</dbReference>
<proteinExistence type="predicted"/>
<sequence>MKDAEQARKELSEILEGREYTVYQDQGESFLEKLREKFFTWLEELFPQIEFSSGSSGSFPFIMVLAGVLFIGIVVFAAARASKRQKILQEQQPLDRAAEISWSYKKHLEEAGKHEESGDLTKGARHIFLALLLWFNEHGWLKAKIWKTNWDYYEELKRTDTNTAEVFYSLSALFDRAAYGGQNIKSSEFQQYKREAFRLMDNSANLQEGRNPEVAESAD</sequence>
<reference evidence="3 4" key="1">
    <citation type="submission" date="2019-08" db="EMBL/GenBank/DDBJ databases">
        <title>Bacillus genomes from the desert of Cuatro Cienegas, Coahuila.</title>
        <authorList>
            <person name="Olmedo-Alvarez G."/>
        </authorList>
    </citation>
    <scope>NUCLEOTIDE SEQUENCE [LARGE SCALE GENOMIC DNA]</scope>
    <source>
        <strain evidence="3 4">CH446_14T</strain>
    </source>
</reference>
<organism evidence="3 4">
    <name type="scientific">Bacillus infantis</name>
    <dbReference type="NCBI Taxonomy" id="324767"/>
    <lineage>
        <taxon>Bacteria</taxon>
        <taxon>Bacillati</taxon>
        <taxon>Bacillota</taxon>
        <taxon>Bacilli</taxon>
        <taxon>Bacillales</taxon>
        <taxon>Bacillaceae</taxon>
        <taxon>Bacillus</taxon>
    </lineage>
</organism>
<evidence type="ECO:0000313" key="4">
    <source>
        <dbReference type="Proteomes" id="UP000322139"/>
    </source>
</evidence>
<feature type="transmembrane region" description="Helical" evidence="1">
    <location>
        <begin position="59"/>
        <end position="79"/>
    </location>
</feature>
<name>A0A5D4RKM4_9BACI</name>
<dbReference type="Pfam" id="PF13559">
    <property type="entry name" value="DUF4129"/>
    <property type="match status" value="1"/>
</dbReference>
<accession>A0A5D4RKM4</accession>
<dbReference type="EMBL" id="VTER01000001">
    <property type="protein sequence ID" value="TYS51893.1"/>
    <property type="molecule type" value="Genomic_DNA"/>
</dbReference>
<evidence type="ECO:0000256" key="1">
    <source>
        <dbReference type="SAM" id="Phobius"/>
    </source>
</evidence>
<comment type="caution">
    <text evidence="3">The sequence shown here is derived from an EMBL/GenBank/DDBJ whole genome shotgun (WGS) entry which is preliminary data.</text>
</comment>
<evidence type="ECO:0000313" key="3">
    <source>
        <dbReference type="EMBL" id="TYS51893.1"/>
    </source>
</evidence>
<dbReference type="RefSeq" id="WP_148972885.1">
    <property type="nucleotide sequence ID" value="NZ_VTER01000001.1"/>
</dbReference>
<keyword evidence="1" id="KW-0812">Transmembrane</keyword>
<evidence type="ECO:0000259" key="2">
    <source>
        <dbReference type="Pfam" id="PF13559"/>
    </source>
</evidence>
<feature type="domain" description="Protein-glutamine gamma-glutamyltransferase-like C-terminal" evidence="2">
    <location>
        <begin position="128"/>
        <end position="192"/>
    </location>
</feature>